<dbReference type="RefSeq" id="WP_171226200.1">
    <property type="nucleotide sequence ID" value="NZ_CP053085.1"/>
</dbReference>
<dbReference type="KEGG" id="ggr:HKW67_15210"/>
<dbReference type="Proteomes" id="UP000500938">
    <property type="component" value="Chromosome"/>
</dbReference>
<evidence type="ECO:0000313" key="2">
    <source>
        <dbReference type="Proteomes" id="UP000500938"/>
    </source>
</evidence>
<dbReference type="EMBL" id="CP053085">
    <property type="protein sequence ID" value="QJR36767.1"/>
    <property type="molecule type" value="Genomic_DNA"/>
</dbReference>
<organism evidence="1 2">
    <name type="scientific">Gemmatimonas groenlandica</name>
    <dbReference type="NCBI Taxonomy" id="2732249"/>
    <lineage>
        <taxon>Bacteria</taxon>
        <taxon>Pseudomonadati</taxon>
        <taxon>Gemmatimonadota</taxon>
        <taxon>Gemmatimonadia</taxon>
        <taxon>Gemmatimonadales</taxon>
        <taxon>Gemmatimonadaceae</taxon>
        <taxon>Gemmatimonas</taxon>
    </lineage>
</organism>
<keyword evidence="2" id="KW-1185">Reference proteome</keyword>
<evidence type="ECO:0000313" key="1">
    <source>
        <dbReference type="EMBL" id="QJR36767.1"/>
    </source>
</evidence>
<dbReference type="AlphaFoldDB" id="A0A6M4ITA6"/>
<protein>
    <submittedName>
        <fullName evidence="1">Uncharacterized protein</fullName>
    </submittedName>
</protein>
<name>A0A6M4ITA6_9BACT</name>
<gene>
    <name evidence="1" type="ORF">HKW67_15210</name>
</gene>
<sequence>MRALLLGMLLATGVMIYRPWQYTWAFGQDAGAARSADWKDKPCSKALAASLYDADADASSRVAGRKDNQFFIPGSPGHMHYVYGFRSQNACEEARTAMGTAQWDQSKP</sequence>
<proteinExistence type="predicted"/>
<reference evidence="1 2" key="1">
    <citation type="submission" date="2020-05" db="EMBL/GenBank/DDBJ databases">
        <title>Complete genome sequence of Gemmatimonas greenlandica TET16.</title>
        <authorList>
            <person name="Zeng Y."/>
        </authorList>
    </citation>
    <scope>NUCLEOTIDE SEQUENCE [LARGE SCALE GENOMIC DNA]</scope>
    <source>
        <strain evidence="1 2">TET16</strain>
    </source>
</reference>
<accession>A0A6M4ITA6</accession>